<dbReference type="Pfam" id="PF00580">
    <property type="entry name" value="UvrD-helicase"/>
    <property type="match status" value="1"/>
</dbReference>
<keyword evidence="4 5" id="KW-0067">ATP-binding</keyword>
<keyword evidence="3 5" id="KW-0347">Helicase</keyword>
<evidence type="ECO:0000256" key="1">
    <source>
        <dbReference type="ARBA" id="ARBA00022741"/>
    </source>
</evidence>
<evidence type="ECO:0000256" key="6">
    <source>
        <dbReference type="SAM" id="MobiDB-lite"/>
    </source>
</evidence>
<dbReference type="EMBL" id="BAABHF010000009">
    <property type="protein sequence ID" value="GAA4483458.1"/>
    <property type="molecule type" value="Genomic_DNA"/>
</dbReference>
<sequence length="805" mass="86987">MSTREIEREQDYVAMLYRRVDELRERMTERLAGVLRETGGTRQALVERESAVARYAERVAKFDAAEKGLCFGRLDRRDERFYIGRIGVLDDQGEPLLIDWRAPAARPFYVATAAAPDGVRRRRHITTRNRRVVGLDDEVLDGDADGEQGLIGEAALLAAVNAGRTGRMRDIVETLQAEQDEIIRSGPHGVLVVQGGPGTGKTAVALHRAAYLLYTHRRLAERGVLVVGPNATFLRYIGQVLPGLGETSVLLSTVGGLFPGVTADRAEPPATAEIKGRAIMADVVAAAVRDRQAPPRGPVEIPYGDETLRIEEEDYRRAARAALNGPVPHNQARRIFVRRMLDLLTRQVAERLEALTLDDDGRPLDGGDGHDALSRADVRALLAAGYPQELLDADPVAEDDGRPLLDEDDLAQLRGELASAPGVRAALDELWPGLTPQRLLSDLFADPARLASAAPGLSDAERGLLRRAPGGGWTPADVPLLDEAAEWLGADDREARAQAASRARAAAERREQIAYAQGVLDITVGSRSSDLEEGEDPEILTAADLLGAEELAERQETVTHRTIAERAAADRTWAFGHVIVDEAQELSAMAWRLLMRRCPSRSMTIVGDVAQTGDAAGTSSWERVLRPHAGDRWRLARLTVNYRTPAEIMAAAADVLAALDPALEPPRSVRETGVPPWRLATTPGGLPRTLAEHAAREAARLEEGRLAVIVPESRLAELSAAVAAEVPGAAYGADPDLERPVVVLSVRQAKGLEFDSVLIADPAAILTDSPRGRNDLYVALTRATQRLGVLHPGPPPAELAGIPGR</sequence>
<dbReference type="PANTHER" id="PTHR11070">
    <property type="entry name" value="UVRD / RECB / PCRA DNA HELICASE FAMILY MEMBER"/>
    <property type="match status" value="1"/>
</dbReference>
<dbReference type="InterPro" id="IPR014016">
    <property type="entry name" value="UvrD-like_ATP-bd"/>
</dbReference>
<dbReference type="PANTHER" id="PTHR11070:SF45">
    <property type="entry name" value="DNA 3'-5' HELICASE"/>
    <property type="match status" value="1"/>
</dbReference>
<evidence type="ECO:0000313" key="8">
    <source>
        <dbReference type="EMBL" id="GAA4483458.1"/>
    </source>
</evidence>
<name>A0ABP8PAP1_9ACTN</name>
<evidence type="ECO:0000256" key="5">
    <source>
        <dbReference type="PROSITE-ProRule" id="PRU00560"/>
    </source>
</evidence>
<dbReference type="Gene3D" id="3.40.50.300">
    <property type="entry name" value="P-loop containing nucleotide triphosphate hydrolases"/>
    <property type="match status" value="3"/>
</dbReference>
<evidence type="ECO:0000259" key="7">
    <source>
        <dbReference type="PROSITE" id="PS51198"/>
    </source>
</evidence>
<organism evidence="8 9">
    <name type="scientific">Actinoallomurus oryzae</name>
    <dbReference type="NCBI Taxonomy" id="502180"/>
    <lineage>
        <taxon>Bacteria</taxon>
        <taxon>Bacillati</taxon>
        <taxon>Actinomycetota</taxon>
        <taxon>Actinomycetes</taxon>
        <taxon>Streptosporangiales</taxon>
        <taxon>Thermomonosporaceae</taxon>
        <taxon>Actinoallomurus</taxon>
    </lineage>
</organism>
<keyword evidence="9" id="KW-1185">Reference proteome</keyword>
<gene>
    <name evidence="8" type="primary">helR</name>
    <name evidence="8" type="ORF">GCM10023191_005080</name>
</gene>
<keyword evidence="1 5" id="KW-0547">Nucleotide-binding</keyword>
<evidence type="ECO:0000256" key="4">
    <source>
        <dbReference type="ARBA" id="ARBA00022840"/>
    </source>
</evidence>
<dbReference type="InterPro" id="IPR000212">
    <property type="entry name" value="DNA_helicase_UvrD/REP"/>
</dbReference>
<dbReference type="Proteomes" id="UP001500503">
    <property type="component" value="Unassembled WGS sequence"/>
</dbReference>
<comment type="caution">
    <text evidence="8">The sequence shown here is derived from an EMBL/GenBank/DDBJ whole genome shotgun (WGS) entry which is preliminary data.</text>
</comment>
<feature type="domain" description="UvrD-like helicase ATP-binding" evidence="7">
    <location>
        <begin position="174"/>
        <end position="645"/>
    </location>
</feature>
<feature type="binding site" evidence="5">
    <location>
        <begin position="195"/>
        <end position="202"/>
    </location>
    <ligand>
        <name>ATP</name>
        <dbReference type="ChEBI" id="CHEBI:30616"/>
    </ligand>
</feature>
<dbReference type="SUPFAM" id="SSF52540">
    <property type="entry name" value="P-loop containing nucleoside triphosphate hydrolases"/>
    <property type="match status" value="1"/>
</dbReference>
<dbReference type="Pfam" id="PF13538">
    <property type="entry name" value="UvrD_C_2"/>
    <property type="match status" value="1"/>
</dbReference>
<dbReference type="InterPro" id="IPR027785">
    <property type="entry name" value="UvrD-like_helicase_C"/>
</dbReference>
<protein>
    <submittedName>
        <fullName evidence="8">RNA polymerase recycling motor ATPase HelR</fullName>
    </submittedName>
</protein>
<proteinExistence type="predicted"/>
<accession>A0ABP8PAP1</accession>
<keyword evidence="2 5" id="KW-0378">Hydrolase</keyword>
<evidence type="ECO:0000313" key="9">
    <source>
        <dbReference type="Proteomes" id="UP001500503"/>
    </source>
</evidence>
<reference evidence="9" key="1">
    <citation type="journal article" date="2019" name="Int. J. Syst. Evol. Microbiol.">
        <title>The Global Catalogue of Microorganisms (GCM) 10K type strain sequencing project: providing services to taxonomists for standard genome sequencing and annotation.</title>
        <authorList>
            <consortium name="The Broad Institute Genomics Platform"/>
            <consortium name="The Broad Institute Genome Sequencing Center for Infectious Disease"/>
            <person name="Wu L."/>
            <person name="Ma J."/>
        </authorList>
    </citation>
    <scope>NUCLEOTIDE SEQUENCE [LARGE SCALE GENOMIC DNA]</scope>
    <source>
        <strain evidence="9">JCM 17933</strain>
    </source>
</reference>
<dbReference type="PROSITE" id="PS51198">
    <property type="entry name" value="UVRD_HELICASE_ATP_BIND"/>
    <property type="match status" value="1"/>
</dbReference>
<dbReference type="RefSeq" id="WP_345456788.1">
    <property type="nucleotide sequence ID" value="NZ_BAABHF010000009.1"/>
</dbReference>
<evidence type="ECO:0000256" key="3">
    <source>
        <dbReference type="ARBA" id="ARBA00022806"/>
    </source>
</evidence>
<evidence type="ECO:0000256" key="2">
    <source>
        <dbReference type="ARBA" id="ARBA00022801"/>
    </source>
</evidence>
<dbReference type="InterPro" id="IPR027417">
    <property type="entry name" value="P-loop_NTPase"/>
</dbReference>
<feature type="region of interest" description="Disordered" evidence="6">
    <location>
        <begin position="667"/>
        <end position="686"/>
    </location>
</feature>